<dbReference type="PROSITE" id="PS00463">
    <property type="entry name" value="ZN2_CY6_FUNGAL_1"/>
    <property type="match status" value="1"/>
</dbReference>
<evidence type="ECO:0000313" key="4">
    <source>
        <dbReference type="EMBL" id="KAG2379307.1"/>
    </source>
</evidence>
<dbReference type="CDD" id="cd00067">
    <property type="entry name" value="GAL4"/>
    <property type="match status" value="1"/>
</dbReference>
<dbReference type="AlphaFoldDB" id="A0AA88GKY5"/>
<dbReference type="InterPro" id="IPR050335">
    <property type="entry name" value="ERT1_acuK_gluconeogen_tf"/>
</dbReference>
<dbReference type="SMART" id="SM00066">
    <property type="entry name" value="GAL4"/>
    <property type="match status" value="1"/>
</dbReference>
<dbReference type="EMBL" id="PYSW02000029">
    <property type="protein sequence ID" value="KAG2379307.1"/>
    <property type="molecule type" value="Genomic_DNA"/>
</dbReference>
<dbReference type="Pfam" id="PF00172">
    <property type="entry name" value="Zn_clus"/>
    <property type="match status" value="1"/>
</dbReference>
<dbReference type="SUPFAM" id="SSF57701">
    <property type="entry name" value="Zn2/Cys6 DNA-binding domain"/>
    <property type="match status" value="1"/>
</dbReference>
<dbReference type="GO" id="GO:0000981">
    <property type="term" value="F:DNA-binding transcription factor activity, RNA polymerase II-specific"/>
    <property type="evidence" value="ECO:0007669"/>
    <property type="project" value="InterPro"/>
</dbReference>
<reference evidence="4 5" key="1">
    <citation type="journal article" date="2018" name="BMC Genomics">
        <title>The genome of Naegleria lovaniensis, the basis for a comparative approach to unravel pathogenicity factors of the human pathogenic amoeba N. fowleri.</title>
        <authorList>
            <person name="Liechti N."/>
            <person name="Schurch N."/>
            <person name="Bruggmann R."/>
            <person name="Wittwer M."/>
        </authorList>
    </citation>
    <scope>NUCLEOTIDE SEQUENCE [LARGE SCALE GENOMIC DNA]</scope>
    <source>
        <strain evidence="4 5">ATCC 30569</strain>
    </source>
</reference>
<feature type="domain" description="Zn(2)-C6 fungal-type" evidence="3">
    <location>
        <begin position="163"/>
        <end position="194"/>
    </location>
</feature>
<keyword evidence="1" id="KW-0479">Metal-binding</keyword>
<dbReference type="Gene3D" id="4.10.240.10">
    <property type="entry name" value="Zn(2)-C6 fungal-type DNA-binding domain"/>
    <property type="match status" value="1"/>
</dbReference>
<dbReference type="GeneID" id="68099900"/>
<dbReference type="PANTHER" id="PTHR47659">
    <property type="entry name" value="ZN(II)2CYS6 TRANSCRIPTION FACTOR (EUROFUNG)-RELATED"/>
    <property type="match status" value="1"/>
</dbReference>
<dbReference type="Proteomes" id="UP000816034">
    <property type="component" value="Unassembled WGS sequence"/>
</dbReference>
<evidence type="ECO:0000259" key="3">
    <source>
        <dbReference type="PROSITE" id="PS50048"/>
    </source>
</evidence>
<evidence type="ECO:0000313" key="5">
    <source>
        <dbReference type="Proteomes" id="UP000816034"/>
    </source>
</evidence>
<dbReference type="PROSITE" id="PS50048">
    <property type="entry name" value="ZN2_CY6_FUNGAL_2"/>
    <property type="match status" value="1"/>
</dbReference>
<gene>
    <name evidence="4" type="ORF">C9374_007446</name>
</gene>
<sequence>MNLTYRNNLKERGCSFPLHACSELELKQLSLEPSNIAEFELNNSRNSMQTLHTNSSSIRTTFNSDQRRYHTNGQYSDQEFTPTYAASMMMDFSLTDTLPQEQQQQPQPPTFNSQHIPYRTRVEEVSPIKKHDSPEMIGLAPTPTTITLTKLPKRMQHNRTPRACSECRKAHKKCDQQRPCFRCVLNGTEDLCVDCDTGRRRGRKPLKTSGNSFATVHVFNTKFNTQSSSSSNESSTTPTNISTATPIIHSAMNQPVVNQEQHFITTPNINYQHGSPVVTRSNSIVAPSPITDNSIKFQNKTSRSREPFMSVMRMDRREHQQQAGHFPNETIHSHVSTTTFHEKNIHANTRTMPMRPEMIPSWSVINIHNMICNSINMDAPLPMTACFSPSSYVALPSFRELTENVVYATNSQAILEM</sequence>
<organism evidence="4 5">
    <name type="scientific">Naegleria lovaniensis</name>
    <name type="common">Amoeba</name>
    <dbReference type="NCBI Taxonomy" id="51637"/>
    <lineage>
        <taxon>Eukaryota</taxon>
        <taxon>Discoba</taxon>
        <taxon>Heterolobosea</taxon>
        <taxon>Tetramitia</taxon>
        <taxon>Eutetramitia</taxon>
        <taxon>Vahlkampfiidae</taxon>
        <taxon>Naegleria</taxon>
    </lineage>
</organism>
<dbReference type="InterPro" id="IPR001138">
    <property type="entry name" value="Zn2Cys6_DnaBD"/>
</dbReference>
<dbReference type="GO" id="GO:0008270">
    <property type="term" value="F:zinc ion binding"/>
    <property type="evidence" value="ECO:0007669"/>
    <property type="project" value="InterPro"/>
</dbReference>
<comment type="caution">
    <text evidence="4">The sequence shown here is derived from an EMBL/GenBank/DDBJ whole genome shotgun (WGS) entry which is preliminary data.</text>
</comment>
<accession>A0AA88GKY5</accession>
<keyword evidence="5" id="KW-1185">Reference proteome</keyword>
<evidence type="ECO:0000256" key="2">
    <source>
        <dbReference type="ARBA" id="ARBA00023242"/>
    </source>
</evidence>
<keyword evidence="2" id="KW-0539">Nucleus</keyword>
<dbReference type="RefSeq" id="XP_044546569.1">
    <property type="nucleotide sequence ID" value="XM_044697412.1"/>
</dbReference>
<proteinExistence type="predicted"/>
<name>A0AA88GKY5_NAELO</name>
<dbReference type="InterPro" id="IPR036864">
    <property type="entry name" value="Zn2-C6_fun-type_DNA-bd_sf"/>
</dbReference>
<dbReference type="PANTHER" id="PTHR47659:SF7">
    <property type="entry name" value="FUNGAL TRANSCRIPTIONAL REGULATORY PROTEIN, N-TERMINAL DOMAIN-CONTAINING PROTEIN"/>
    <property type="match status" value="1"/>
</dbReference>
<evidence type="ECO:0000256" key="1">
    <source>
        <dbReference type="ARBA" id="ARBA00022723"/>
    </source>
</evidence>
<protein>
    <recommendedName>
        <fullName evidence="3">Zn(2)-C6 fungal-type domain-containing protein</fullName>
    </recommendedName>
</protein>